<protein>
    <submittedName>
        <fullName evidence="2">Uncharacterized protein</fullName>
    </submittedName>
</protein>
<comment type="caution">
    <text evidence="2">The sequence shown here is derived from an EMBL/GenBank/DDBJ whole genome shotgun (WGS) entry which is preliminary data.</text>
</comment>
<name>A0A9P9YLC6_9MUSC</name>
<dbReference type="EMBL" id="JAMKOV010000006">
    <property type="protein sequence ID" value="KAI8039041.1"/>
    <property type="molecule type" value="Genomic_DNA"/>
</dbReference>
<gene>
    <name evidence="2" type="ORF">M5D96_007756</name>
</gene>
<feature type="region of interest" description="Disordered" evidence="1">
    <location>
        <begin position="1"/>
        <end position="62"/>
    </location>
</feature>
<dbReference type="Proteomes" id="UP001059596">
    <property type="component" value="Unassembled WGS sequence"/>
</dbReference>
<evidence type="ECO:0000313" key="2">
    <source>
        <dbReference type="EMBL" id="KAI8039041.1"/>
    </source>
</evidence>
<reference evidence="2" key="1">
    <citation type="journal article" date="2023" name="Genome Biol. Evol.">
        <title>Long-read-based Genome Assembly of Drosophila gunungcola Reveals Fewer Chemosensory Genes in Flower-breeding Species.</title>
        <authorList>
            <person name="Negi A."/>
            <person name="Liao B.Y."/>
            <person name="Yeh S.D."/>
        </authorList>
    </citation>
    <scope>NUCLEOTIDE SEQUENCE</scope>
    <source>
        <strain evidence="2">Sukarami</strain>
    </source>
</reference>
<sequence length="173" mass="19212">MASSCANWPMPSSPASSRRSTRARWPSSAWRTSRPSSRAPRTSECPPRRPSRASTSGSARTSTRWLSACSRWVARPPTSTSHRLAPRRPTRTCATSAMSSCAPAPMSSPCSTDRTRAPPSPESTSATPGTCRFASWIQDPPPILRSQTFRNKRPNQNANIFRSRFWVPHFFTF</sequence>
<feature type="compositionally biased region" description="Low complexity" evidence="1">
    <location>
        <begin position="8"/>
        <end position="43"/>
    </location>
</feature>
<feature type="compositionally biased region" description="Low complexity" evidence="1">
    <location>
        <begin position="96"/>
        <end position="112"/>
    </location>
</feature>
<feature type="region of interest" description="Disordered" evidence="1">
    <location>
        <begin position="96"/>
        <end position="129"/>
    </location>
</feature>
<keyword evidence="3" id="KW-1185">Reference proteome</keyword>
<accession>A0A9P9YLC6</accession>
<organism evidence="2 3">
    <name type="scientific">Drosophila gunungcola</name>
    <name type="common">fruit fly</name>
    <dbReference type="NCBI Taxonomy" id="103775"/>
    <lineage>
        <taxon>Eukaryota</taxon>
        <taxon>Metazoa</taxon>
        <taxon>Ecdysozoa</taxon>
        <taxon>Arthropoda</taxon>
        <taxon>Hexapoda</taxon>
        <taxon>Insecta</taxon>
        <taxon>Pterygota</taxon>
        <taxon>Neoptera</taxon>
        <taxon>Endopterygota</taxon>
        <taxon>Diptera</taxon>
        <taxon>Brachycera</taxon>
        <taxon>Muscomorpha</taxon>
        <taxon>Ephydroidea</taxon>
        <taxon>Drosophilidae</taxon>
        <taxon>Drosophila</taxon>
        <taxon>Sophophora</taxon>
    </lineage>
</organism>
<evidence type="ECO:0000313" key="3">
    <source>
        <dbReference type="Proteomes" id="UP001059596"/>
    </source>
</evidence>
<evidence type="ECO:0000256" key="1">
    <source>
        <dbReference type="SAM" id="MobiDB-lite"/>
    </source>
</evidence>
<feature type="compositionally biased region" description="Low complexity" evidence="1">
    <location>
        <begin position="52"/>
        <end position="62"/>
    </location>
</feature>
<proteinExistence type="predicted"/>
<dbReference type="AlphaFoldDB" id="A0A9P9YLC6"/>